<protein>
    <submittedName>
        <fullName evidence="1">Uncharacterized protein</fullName>
    </submittedName>
</protein>
<proteinExistence type="predicted"/>
<dbReference type="Proteomes" id="UP000821845">
    <property type="component" value="Chromosome 7"/>
</dbReference>
<comment type="caution">
    <text evidence="1">The sequence shown here is derived from an EMBL/GenBank/DDBJ whole genome shotgun (WGS) entry which is preliminary data.</text>
</comment>
<dbReference type="EMBL" id="CM023487">
    <property type="protein sequence ID" value="KAH6927014.1"/>
    <property type="molecule type" value="Genomic_DNA"/>
</dbReference>
<gene>
    <name evidence="1" type="ORF">HPB50_025288</name>
</gene>
<accession>A0ACB7RYX9</accession>
<name>A0ACB7RYX9_HYAAI</name>
<evidence type="ECO:0000313" key="1">
    <source>
        <dbReference type="EMBL" id="KAH6927014.1"/>
    </source>
</evidence>
<evidence type="ECO:0000313" key="2">
    <source>
        <dbReference type="Proteomes" id="UP000821845"/>
    </source>
</evidence>
<reference evidence="1" key="1">
    <citation type="submission" date="2020-05" db="EMBL/GenBank/DDBJ databases">
        <title>Large-scale comparative analyses of tick genomes elucidate their genetic diversity and vector capacities.</title>
        <authorList>
            <person name="Jia N."/>
            <person name="Wang J."/>
            <person name="Shi W."/>
            <person name="Du L."/>
            <person name="Sun Y."/>
            <person name="Zhan W."/>
            <person name="Jiang J."/>
            <person name="Wang Q."/>
            <person name="Zhang B."/>
            <person name="Ji P."/>
            <person name="Sakyi L.B."/>
            <person name="Cui X."/>
            <person name="Yuan T."/>
            <person name="Jiang B."/>
            <person name="Yang W."/>
            <person name="Lam T.T.-Y."/>
            <person name="Chang Q."/>
            <person name="Ding S."/>
            <person name="Wang X."/>
            <person name="Zhu J."/>
            <person name="Ruan X."/>
            <person name="Zhao L."/>
            <person name="Wei J."/>
            <person name="Que T."/>
            <person name="Du C."/>
            <person name="Cheng J."/>
            <person name="Dai P."/>
            <person name="Han X."/>
            <person name="Huang E."/>
            <person name="Gao Y."/>
            <person name="Liu J."/>
            <person name="Shao H."/>
            <person name="Ye R."/>
            <person name="Li L."/>
            <person name="Wei W."/>
            <person name="Wang X."/>
            <person name="Wang C."/>
            <person name="Yang T."/>
            <person name="Huo Q."/>
            <person name="Li W."/>
            <person name="Guo W."/>
            <person name="Chen H."/>
            <person name="Zhou L."/>
            <person name="Ni X."/>
            <person name="Tian J."/>
            <person name="Zhou Y."/>
            <person name="Sheng Y."/>
            <person name="Liu T."/>
            <person name="Pan Y."/>
            <person name="Xia L."/>
            <person name="Li J."/>
            <person name="Zhao F."/>
            <person name="Cao W."/>
        </authorList>
    </citation>
    <scope>NUCLEOTIDE SEQUENCE</scope>
    <source>
        <strain evidence="1">Hyas-2018</strain>
    </source>
</reference>
<keyword evidence="2" id="KW-1185">Reference proteome</keyword>
<sequence>MKDREKEIELDNRDRQREFDELDELRRKLREEGHPDPEAEAKRIYHEEEVRLFKPQPHLLPVVRPEPPEPEAEPTRVRDHPSSPPPARRSSQHSRVAPLSPKVEPRSPPPRRENASSRRTRSPSPQSAATSSGHAATVDEDGSCQNSLSGFSDVATPQEEGRSMGFGVLKLGGSPGQTSGRKSPSSSSKRKKLSAAASEAFGNADEEESAEVRRKRKLVPLEDEEARKQQEEQQQQQQVQHMNTEEKRKHIKSLIDRIPTSKEELFNFNFDRSLVDNG</sequence>
<organism evidence="1 2">
    <name type="scientific">Hyalomma asiaticum</name>
    <name type="common">Tick</name>
    <dbReference type="NCBI Taxonomy" id="266040"/>
    <lineage>
        <taxon>Eukaryota</taxon>
        <taxon>Metazoa</taxon>
        <taxon>Ecdysozoa</taxon>
        <taxon>Arthropoda</taxon>
        <taxon>Chelicerata</taxon>
        <taxon>Arachnida</taxon>
        <taxon>Acari</taxon>
        <taxon>Parasitiformes</taxon>
        <taxon>Ixodida</taxon>
        <taxon>Ixodoidea</taxon>
        <taxon>Ixodidae</taxon>
        <taxon>Hyalomminae</taxon>
        <taxon>Hyalomma</taxon>
    </lineage>
</organism>